<keyword evidence="1" id="KW-0812">Transmembrane</keyword>
<evidence type="ECO:0000256" key="1">
    <source>
        <dbReference type="SAM" id="Phobius"/>
    </source>
</evidence>
<evidence type="ECO:0000313" key="2">
    <source>
        <dbReference type="EMBL" id="MBC9811013.1"/>
    </source>
</evidence>
<sequence length="291" mass="34535">MRNLLLVILFVFPFLLISQDNTIDRYHKQQQQQNVYEKSKKFKGPKEWNSSYPSELYEQSWEEEEDFYSDGNNPMHSILSDEQLGESRGEKYGSEYSNGVVKKPNPNMIPPDPIELPDIDMPDIDLPDVDLPDFDMPSIGTWEFWKVVLLILVIGVLLFILYLIIRQIKPGDAKVRIHVDDEWNPTVITKSELELKLEKAIMGSNYRECVRIHFMFILKELINKQHINWRPEKTNYDYLLETRKSKGYDNFGECVRIYDLVWYGDYEITRRDYEQLKPTLENYYQSLNPEA</sequence>
<dbReference type="RefSeq" id="WP_216713240.1">
    <property type="nucleotide sequence ID" value="NZ_JACVEL010000001.1"/>
</dbReference>
<feature type="transmembrane region" description="Helical" evidence="1">
    <location>
        <begin position="144"/>
        <end position="165"/>
    </location>
</feature>
<proteinExistence type="predicted"/>
<reference evidence="2" key="1">
    <citation type="submission" date="2020-09" db="EMBL/GenBank/DDBJ databases">
        <title>Taishania pollutisoli gen. nov., sp. nov., Isolated from Tetrabromobisphenol A-Contaminated Soil.</title>
        <authorList>
            <person name="Chen Q."/>
        </authorList>
    </citation>
    <scope>NUCLEOTIDE SEQUENCE</scope>
    <source>
        <strain evidence="2">CZZ-1</strain>
    </source>
</reference>
<organism evidence="2 3">
    <name type="scientific">Taishania pollutisoli</name>
    <dbReference type="NCBI Taxonomy" id="2766479"/>
    <lineage>
        <taxon>Bacteria</taxon>
        <taxon>Pseudomonadati</taxon>
        <taxon>Bacteroidota</taxon>
        <taxon>Flavobacteriia</taxon>
        <taxon>Flavobacteriales</taxon>
        <taxon>Crocinitomicaceae</taxon>
        <taxon>Taishania</taxon>
    </lineage>
</organism>
<protein>
    <submittedName>
        <fullName evidence="2">DUF4129 domain-containing protein</fullName>
    </submittedName>
</protein>
<dbReference type="Proteomes" id="UP000652681">
    <property type="component" value="Unassembled WGS sequence"/>
</dbReference>
<gene>
    <name evidence="2" type="ORF">H9Y05_00855</name>
</gene>
<accession>A0A8J6PMM3</accession>
<name>A0A8J6PMM3_9FLAO</name>
<keyword evidence="1" id="KW-1133">Transmembrane helix</keyword>
<keyword evidence="1" id="KW-0472">Membrane</keyword>
<dbReference type="AlphaFoldDB" id="A0A8J6PMM3"/>
<keyword evidence="3" id="KW-1185">Reference proteome</keyword>
<evidence type="ECO:0000313" key="3">
    <source>
        <dbReference type="Proteomes" id="UP000652681"/>
    </source>
</evidence>
<dbReference type="EMBL" id="JACVEL010000001">
    <property type="protein sequence ID" value="MBC9811013.1"/>
    <property type="molecule type" value="Genomic_DNA"/>
</dbReference>
<comment type="caution">
    <text evidence="2">The sequence shown here is derived from an EMBL/GenBank/DDBJ whole genome shotgun (WGS) entry which is preliminary data.</text>
</comment>